<proteinExistence type="predicted"/>
<dbReference type="EMBL" id="CADCXW020000158">
    <property type="protein sequence ID" value="CAD1562842.1"/>
    <property type="molecule type" value="Genomic_DNA"/>
</dbReference>
<feature type="region of interest" description="Disordered" evidence="1">
    <location>
        <begin position="236"/>
        <end position="287"/>
    </location>
</feature>
<feature type="region of interest" description="Disordered" evidence="1">
    <location>
        <begin position="154"/>
        <end position="198"/>
    </location>
</feature>
<dbReference type="AlphaFoldDB" id="A0A6V7KEU7"/>
<organism evidence="2">
    <name type="scientific">Bracon brevicornis</name>
    <dbReference type="NCBI Taxonomy" id="1563983"/>
    <lineage>
        <taxon>Eukaryota</taxon>
        <taxon>Metazoa</taxon>
        <taxon>Ecdysozoa</taxon>
        <taxon>Arthropoda</taxon>
        <taxon>Hexapoda</taxon>
        <taxon>Insecta</taxon>
        <taxon>Pterygota</taxon>
        <taxon>Neoptera</taxon>
        <taxon>Endopterygota</taxon>
        <taxon>Hymenoptera</taxon>
        <taxon>Apocrita</taxon>
        <taxon>Ichneumonoidea</taxon>
        <taxon>Braconidae</taxon>
        <taxon>Braconinae</taxon>
        <taxon>Bracon</taxon>
    </lineage>
</organism>
<reference evidence="2" key="1">
    <citation type="submission" date="2020-07" db="EMBL/GenBank/DDBJ databases">
        <authorList>
            <person name="Ferguson B K."/>
        </authorList>
    </citation>
    <scope>NUCLEOTIDE SEQUENCE</scope>
    <source>
        <strain evidence="2">L06</strain>
    </source>
</reference>
<feature type="region of interest" description="Disordered" evidence="1">
    <location>
        <begin position="1"/>
        <end position="51"/>
    </location>
</feature>
<evidence type="ECO:0000256" key="1">
    <source>
        <dbReference type="SAM" id="MobiDB-lite"/>
    </source>
</evidence>
<feature type="region of interest" description="Disordered" evidence="1">
    <location>
        <begin position="92"/>
        <end position="115"/>
    </location>
</feature>
<protein>
    <submittedName>
        <fullName evidence="2">Uncharacterized protein</fullName>
    </submittedName>
</protein>
<evidence type="ECO:0000313" key="2">
    <source>
        <dbReference type="EMBL" id="CAD1562842.1"/>
    </source>
</evidence>
<feature type="compositionally biased region" description="Low complexity" evidence="1">
    <location>
        <begin position="272"/>
        <end position="287"/>
    </location>
</feature>
<sequence length="321" mass="35781">MDKQNEEYKSDIVGTFERKSDSMDDFEHVENMSQHKDDKNSSPEPSDVNNTFVQLIDVSRGPSNLYDRETPNLGKNLLDATLLDDNKEDILKPVPATPPPSADFEKFSDTQMSNDPFSTDLQSQLDDAKKITSAFMECERAVLHLGHDFKSSKPMKVQTEVKTDDNEYQDRDSPNDFHGNRTSDDESEAKSTIEKEKVFPKDDFLGDIKESKLPAPEKAPIMDFLGGEKVDYDWSKVGSAPTKPLPPVPKDGGLSGNETGDSEFESEPEPSPAKIAPAAKPKVSAPVPVSSRIVEEKKLRQHIEEIAPRKIFADMGIGKFY</sequence>
<accession>A0A6V7KEU7</accession>
<feature type="compositionally biased region" description="Basic and acidic residues" evidence="1">
    <location>
        <begin position="1"/>
        <end position="41"/>
    </location>
</feature>
<feature type="compositionally biased region" description="Polar residues" evidence="1">
    <location>
        <begin position="42"/>
        <end position="51"/>
    </location>
</feature>
<name>A0A6V7KEU7_9HYME</name>
<feature type="compositionally biased region" description="Basic and acidic residues" evidence="1">
    <location>
        <begin position="159"/>
        <end position="198"/>
    </location>
</feature>
<gene>
    <name evidence="2" type="ORF">BBRV_LOCUS78123</name>
</gene>